<feature type="compositionally biased region" description="Polar residues" evidence="1">
    <location>
        <begin position="256"/>
        <end position="273"/>
    </location>
</feature>
<evidence type="ECO:0000256" key="2">
    <source>
        <dbReference type="SAM" id="Phobius"/>
    </source>
</evidence>
<sequence length="300" mass="33707">MTVDEGDRLEMKKAGVVTAFLVVASFVALIAASLDPHASSSSSKEVELLAKKYEERYKQVGELASKLAVEEAKHREIQERKMELHNAIIKMEQGGSTDGLLQVGFCICLIFYTYLIYLDEVMVAKRNELLISWFALSVYQLVIGWDSGPIEVAADWDEDWDKFEDEVDLRWKEEKTIGNYLLPGFTVVKDLMSVVDTASAEYPKSPSIWSDKASMDESSPVASYRNVDGKNEKLYDTHDRMNGSAYDNSEEGLTRSPGTPGSTLESPFNSTQFGIHDNSSRTKESHRYLFSLKSSSFFVI</sequence>
<evidence type="ECO:0000313" key="3">
    <source>
        <dbReference type="EMBL" id="RRT49188.1"/>
    </source>
</evidence>
<feature type="region of interest" description="Disordered" evidence="1">
    <location>
        <begin position="235"/>
        <end position="279"/>
    </location>
</feature>
<dbReference type="PANTHER" id="PTHR11216:SF161">
    <property type="entry name" value="CALCIUM-BINDING EF HAND FAMILY PROTEIN"/>
    <property type="match status" value="1"/>
</dbReference>
<keyword evidence="2" id="KW-1133">Transmembrane helix</keyword>
<dbReference type="EMBL" id="AMZH03013488">
    <property type="protein sequence ID" value="RRT49188.1"/>
    <property type="molecule type" value="Genomic_DNA"/>
</dbReference>
<name>A0A426YBW8_ENSVE</name>
<accession>A0A426YBW8</accession>
<dbReference type="PANTHER" id="PTHR11216">
    <property type="entry name" value="EH DOMAIN"/>
    <property type="match status" value="1"/>
</dbReference>
<keyword evidence="2" id="KW-0812">Transmembrane</keyword>
<reference evidence="3 4" key="1">
    <citation type="journal article" date="2014" name="Agronomy (Basel)">
        <title>A Draft Genome Sequence for Ensete ventricosum, the Drought-Tolerant Tree Against Hunger.</title>
        <authorList>
            <person name="Harrison J."/>
            <person name="Moore K.A."/>
            <person name="Paszkiewicz K."/>
            <person name="Jones T."/>
            <person name="Grant M."/>
            <person name="Ambacheew D."/>
            <person name="Muzemil S."/>
            <person name="Studholme D.J."/>
        </authorList>
    </citation>
    <scope>NUCLEOTIDE SEQUENCE [LARGE SCALE GENOMIC DNA]</scope>
</reference>
<keyword evidence="2" id="KW-0472">Membrane</keyword>
<evidence type="ECO:0000313" key="4">
    <source>
        <dbReference type="Proteomes" id="UP000287651"/>
    </source>
</evidence>
<proteinExistence type="predicted"/>
<evidence type="ECO:0000256" key="1">
    <source>
        <dbReference type="SAM" id="MobiDB-lite"/>
    </source>
</evidence>
<organism evidence="3 4">
    <name type="scientific">Ensete ventricosum</name>
    <name type="common">Abyssinian banana</name>
    <name type="synonym">Musa ensete</name>
    <dbReference type="NCBI Taxonomy" id="4639"/>
    <lineage>
        <taxon>Eukaryota</taxon>
        <taxon>Viridiplantae</taxon>
        <taxon>Streptophyta</taxon>
        <taxon>Embryophyta</taxon>
        <taxon>Tracheophyta</taxon>
        <taxon>Spermatophyta</taxon>
        <taxon>Magnoliopsida</taxon>
        <taxon>Liliopsida</taxon>
        <taxon>Zingiberales</taxon>
        <taxon>Musaceae</taxon>
        <taxon>Ensete</taxon>
    </lineage>
</organism>
<dbReference type="Proteomes" id="UP000287651">
    <property type="component" value="Unassembled WGS sequence"/>
</dbReference>
<dbReference type="GO" id="GO:0016197">
    <property type="term" value="P:endosomal transport"/>
    <property type="evidence" value="ECO:0007669"/>
    <property type="project" value="TreeGrafter"/>
</dbReference>
<gene>
    <name evidence="3" type="ORF">B296_00033854</name>
</gene>
<dbReference type="AlphaFoldDB" id="A0A426YBW8"/>
<feature type="transmembrane region" description="Helical" evidence="2">
    <location>
        <begin position="99"/>
        <end position="117"/>
    </location>
</feature>
<dbReference type="GO" id="GO:0005886">
    <property type="term" value="C:plasma membrane"/>
    <property type="evidence" value="ECO:0007669"/>
    <property type="project" value="TreeGrafter"/>
</dbReference>
<dbReference type="GO" id="GO:0006897">
    <property type="term" value="P:endocytosis"/>
    <property type="evidence" value="ECO:0007669"/>
    <property type="project" value="TreeGrafter"/>
</dbReference>
<dbReference type="GO" id="GO:0005737">
    <property type="term" value="C:cytoplasm"/>
    <property type="evidence" value="ECO:0007669"/>
    <property type="project" value="TreeGrafter"/>
</dbReference>
<comment type="caution">
    <text evidence="3">The sequence shown here is derived from an EMBL/GenBank/DDBJ whole genome shotgun (WGS) entry which is preliminary data.</text>
</comment>
<protein>
    <submittedName>
        <fullName evidence="3">Uncharacterized protein</fullName>
    </submittedName>
</protein>
<feature type="transmembrane region" description="Helical" evidence="2">
    <location>
        <begin position="14"/>
        <end position="34"/>
    </location>
</feature>